<reference evidence="3" key="1">
    <citation type="journal article" date="2019" name="Int. J. Syst. Evol. Microbiol.">
        <title>The Global Catalogue of Microorganisms (GCM) 10K type strain sequencing project: providing services to taxonomists for standard genome sequencing and annotation.</title>
        <authorList>
            <consortium name="The Broad Institute Genomics Platform"/>
            <consortium name="The Broad Institute Genome Sequencing Center for Infectious Disease"/>
            <person name="Wu L."/>
            <person name="Ma J."/>
        </authorList>
    </citation>
    <scope>NUCLEOTIDE SEQUENCE [LARGE SCALE GENOMIC DNA]</scope>
    <source>
        <strain evidence="3">VKM B-3226</strain>
    </source>
</reference>
<keyword evidence="3" id="KW-1185">Reference proteome</keyword>
<sequence>MMRRAGLSGVRPGARPGLAAASLGRLLSFSVRSLHTGQPCRAMDPAAGIRPIPAPKAPALPVSHGRARVSGHADRCPFPDLATRARPTVRAKDRVRHLPPKE</sequence>
<feature type="compositionally biased region" description="Basic residues" evidence="1">
    <location>
        <begin position="87"/>
        <end position="102"/>
    </location>
</feature>
<name>A0ABV7RZU8_9RHOB</name>
<accession>A0ABV7RZU8</accession>
<feature type="region of interest" description="Disordered" evidence="1">
    <location>
        <begin position="59"/>
        <end position="102"/>
    </location>
</feature>
<evidence type="ECO:0000313" key="2">
    <source>
        <dbReference type="EMBL" id="MFC3570378.1"/>
    </source>
</evidence>
<protein>
    <submittedName>
        <fullName evidence="2">Uncharacterized protein</fullName>
    </submittedName>
</protein>
<dbReference type="EMBL" id="JBHRXE010000037">
    <property type="protein sequence ID" value="MFC3570378.1"/>
    <property type="molecule type" value="Genomic_DNA"/>
</dbReference>
<dbReference type="RefSeq" id="WP_379031226.1">
    <property type="nucleotide sequence ID" value="NZ_JBHRXE010000037.1"/>
</dbReference>
<organism evidence="2 3">
    <name type="scientific">Paracoccus simplex</name>
    <dbReference type="NCBI Taxonomy" id="2086346"/>
    <lineage>
        <taxon>Bacteria</taxon>
        <taxon>Pseudomonadati</taxon>
        <taxon>Pseudomonadota</taxon>
        <taxon>Alphaproteobacteria</taxon>
        <taxon>Rhodobacterales</taxon>
        <taxon>Paracoccaceae</taxon>
        <taxon>Paracoccus</taxon>
    </lineage>
</organism>
<comment type="caution">
    <text evidence="2">The sequence shown here is derived from an EMBL/GenBank/DDBJ whole genome shotgun (WGS) entry which is preliminary data.</text>
</comment>
<proteinExistence type="predicted"/>
<evidence type="ECO:0000313" key="3">
    <source>
        <dbReference type="Proteomes" id="UP001595596"/>
    </source>
</evidence>
<gene>
    <name evidence="2" type="ORF">ACFOMP_13025</name>
</gene>
<dbReference type="Proteomes" id="UP001595596">
    <property type="component" value="Unassembled WGS sequence"/>
</dbReference>
<evidence type="ECO:0000256" key="1">
    <source>
        <dbReference type="SAM" id="MobiDB-lite"/>
    </source>
</evidence>